<sequence length="535" mass="56128">MKKFNLIAMLAMVSVFIFSSCEEETAEPNNLVTIEGIPATAEIENLGTVGPVSATVTAQDGISSIVVTKDGDTFLEPEFTAEATTATFEFTYTATEADADQNIVFEFTATDADGDTESVTHVLSVGAAPQQLPNQVLSGLIEEDLTLTNDRIWELAGRVIVTAGNTLTIQPGTVIKGRPGDAAAASVLIIARGADIQANGTAEAPIVFTSTADEIRVGEFESSLDLTTQRGLWGGVLILGNAPISAEADEAQIEGIPTTVTEGLYGGDDVADNSGVFEYVSIRFTGAELGPGNELQGLTLGGVGSGTTINHVESINSSDDGVEIFGGTVNITNFIVWAQDDDGYDTDQGWSGTIDNFVYIGADEANGYAWDGDHGMELDGSEGDDGSANLVGKFINGSLRGLSSSDYADLRDGAKYDIQNTYFFDFAEGSDIEIDADDNDDDPRGSDNYANDITVFSGLEFNTTNVIGDIFVDKLDAAAAAAANDRTEAEFAAQITANGEKFVSNNSVVTEATVGADVSVLSWSYAAAQGQLDNF</sequence>
<proteinExistence type="predicted"/>
<protein>
    <submittedName>
        <fullName evidence="2">Uncharacterized protein</fullName>
    </submittedName>
</protein>
<dbReference type="AlphaFoldDB" id="A0AA51R9M0"/>
<feature type="signal peptide" evidence="1">
    <location>
        <begin position="1"/>
        <end position="19"/>
    </location>
</feature>
<dbReference type="PANTHER" id="PTHR41339">
    <property type="entry name" value="LIPL48"/>
    <property type="match status" value="1"/>
</dbReference>
<keyword evidence="1" id="KW-0732">Signal</keyword>
<dbReference type="PANTHER" id="PTHR41339:SF1">
    <property type="entry name" value="SECRETED PROTEIN"/>
    <property type="match status" value="1"/>
</dbReference>
<dbReference type="RefSeq" id="WP_308355562.1">
    <property type="nucleotide sequence ID" value="NZ_CP129970.2"/>
</dbReference>
<dbReference type="Proteomes" id="UP001244443">
    <property type="component" value="Chromosome"/>
</dbReference>
<accession>A0AA51R9M0</accession>
<reference evidence="2" key="1">
    <citation type="submission" date="2023-08" db="EMBL/GenBank/DDBJ databases">
        <title>Comparative genomics and taxonomic characterization of three novel marine species of genus Marivirga.</title>
        <authorList>
            <person name="Muhammad N."/>
            <person name="Kim S.-G."/>
        </authorList>
    </citation>
    <scope>NUCLEOTIDE SEQUENCE [LARGE SCALE GENOMIC DNA]</scope>
    <source>
        <strain evidence="2">ABR2-2</strain>
    </source>
</reference>
<dbReference type="EMBL" id="CP129970">
    <property type="protein sequence ID" value="WMN05888.1"/>
    <property type="molecule type" value="Genomic_DNA"/>
</dbReference>
<evidence type="ECO:0000313" key="3">
    <source>
        <dbReference type="Proteomes" id="UP001244443"/>
    </source>
</evidence>
<dbReference type="PROSITE" id="PS51257">
    <property type="entry name" value="PROKAR_LIPOPROTEIN"/>
    <property type="match status" value="1"/>
</dbReference>
<feature type="chain" id="PRO_5041251609" evidence="1">
    <location>
        <begin position="20"/>
        <end position="535"/>
    </location>
</feature>
<evidence type="ECO:0000256" key="1">
    <source>
        <dbReference type="SAM" id="SignalP"/>
    </source>
</evidence>
<organism evidence="2 3">
    <name type="scientific">Marivirga arenosa</name>
    <dbReference type="NCBI Taxonomy" id="3059076"/>
    <lineage>
        <taxon>Bacteria</taxon>
        <taxon>Pseudomonadati</taxon>
        <taxon>Bacteroidota</taxon>
        <taxon>Cytophagia</taxon>
        <taxon>Cytophagales</taxon>
        <taxon>Marivirgaceae</taxon>
        <taxon>Marivirga</taxon>
    </lineage>
</organism>
<gene>
    <name evidence="2" type="ORF">QYS48_30900</name>
</gene>
<name>A0AA51R9M0_9BACT</name>
<keyword evidence="3" id="KW-1185">Reference proteome</keyword>
<evidence type="ECO:0000313" key="2">
    <source>
        <dbReference type="EMBL" id="WMN05888.1"/>
    </source>
</evidence>